<gene>
    <name evidence="2" type="ORF">LCGC14_1626350</name>
</gene>
<protein>
    <submittedName>
        <fullName evidence="2">Uncharacterized protein</fullName>
    </submittedName>
</protein>
<keyword evidence="1" id="KW-1133">Transmembrane helix</keyword>
<dbReference type="AlphaFoldDB" id="A0A0F9KJJ3"/>
<name>A0A0F9KJJ3_9ZZZZ</name>
<evidence type="ECO:0000313" key="2">
    <source>
        <dbReference type="EMBL" id="KKM22338.1"/>
    </source>
</evidence>
<dbReference type="EMBL" id="LAZR01013356">
    <property type="protein sequence ID" value="KKM22338.1"/>
    <property type="molecule type" value="Genomic_DNA"/>
</dbReference>
<comment type="caution">
    <text evidence="2">The sequence shown here is derived from an EMBL/GenBank/DDBJ whole genome shotgun (WGS) entry which is preliminary data.</text>
</comment>
<keyword evidence="1" id="KW-0812">Transmembrane</keyword>
<reference evidence="2" key="1">
    <citation type="journal article" date="2015" name="Nature">
        <title>Complex archaea that bridge the gap between prokaryotes and eukaryotes.</title>
        <authorList>
            <person name="Spang A."/>
            <person name="Saw J.H."/>
            <person name="Jorgensen S.L."/>
            <person name="Zaremba-Niedzwiedzka K."/>
            <person name="Martijn J."/>
            <person name="Lind A.E."/>
            <person name="van Eijk R."/>
            <person name="Schleper C."/>
            <person name="Guy L."/>
            <person name="Ettema T.J."/>
        </authorList>
    </citation>
    <scope>NUCLEOTIDE SEQUENCE</scope>
</reference>
<keyword evidence="1" id="KW-0472">Membrane</keyword>
<organism evidence="2">
    <name type="scientific">marine sediment metagenome</name>
    <dbReference type="NCBI Taxonomy" id="412755"/>
    <lineage>
        <taxon>unclassified sequences</taxon>
        <taxon>metagenomes</taxon>
        <taxon>ecological metagenomes</taxon>
    </lineage>
</organism>
<accession>A0A0F9KJJ3</accession>
<feature type="transmembrane region" description="Helical" evidence="1">
    <location>
        <begin position="38"/>
        <end position="57"/>
    </location>
</feature>
<feature type="transmembrane region" description="Helical" evidence="1">
    <location>
        <begin position="12"/>
        <end position="32"/>
    </location>
</feature>
<evidence type="ECO:0000256" key="1">
    <source>
        <dbReference type="SAM" id="Phobius"/>
    </source>
</evidence>
<sequence>MKTGFLSGYKTYIVGFLTILTASLAYSVGGIVPGAEQVLALPELAQLIVTAVLAMTIRKGISNA</sequence>
<proteinExistence type="predicted"/>